<proteinExistence type="predicted"/>
<gene>
    <name evidence="2" type="ORF">KDB89_08630</name>
</gene>
<accession>A0ABX8SIP5</accession>
<dbReference type="Pfam" id="PF01863">
    <property type="entry name" value="YgjP-like"/>
    <property type="match status" value="1"/>
</dbReference>
<evidence type="ECO:0000313" key="2">
    <source>
        <dbReference type="EMBL" id="QXT61858.1"/>
    </source>
</evidence>
<sequence>MRSPAARPVRLEHRGFHVEVTRKDVKTLRLRVQRYTGEIRLSVPRRAPMSTVYAFLDANLDWLADARHRMQSVEPPAEKRLSQLTRVPLWGNELELEVRQGPRATANRNPDGSLLLTGPDDAGLRRALDAFYRRELGRVAEGMLAAWQPVVDREASSLKLRRMTTRWGTCNVRSRAVTLNLALAEREPDLLEYVVVHELTHLRVADHGPDFQWFMGMYLPDWKQRRRRLNSRAADAV</sequence>
<dbReference type="InterPro" id="IPR053136">
    <property type="entry name" value="UTP_pyrophosphatase-like"/>
</dbReference>
<evidence type="ECO:0000313" key="3">
    <source>
        <dbReference type="Proteomes" id="UP000824504"/>
    </source>
</evidence>
<evidence type="ECO:0000259" key="1">
    <source>
        <dbReference type="Pfam" id="PF01863"/>
    </source>
</evidence>
<dbReference type="PANTHER" id="PTHR30399:SF1">
    <property type="entry name" value="UTP PYROPHOSPHATASE"/>
    <property type="match status" value="1"/>
</dbReference>
<protein>
    <submittedName>
        <fullName evidence="2">M48 family metallopeptidase</fullName>
    </submittedName>
</protein>
<feature type="domain" description="YgjP-like metallopeptidase" evidence="1">
    <location>
        <begin position="26"/>
        <end position="231"/>
    </location>
</feature>
<name>A0ABX8SIP5_9ACTN</name>
<dbReference type="PANTHER" id="PTHR30399">
    <property type="entry name" value="UNCHARACTERIZED PROTEIN YGJP"/>
    <property type="match status" value="1"/>
</dbReference>
<dbReference type="RefSeq" id="WP_219080192.1">
    <property type="nucleotide sequence ID" value="NZ_CP079216.1"/>
</dbReference>
<reference evidence="2 3" key="1">
    <citation type="submission" date="2021-07" db="EMBL/GenBank/DDBJ databases">
        <title>complete genome sequencing of Tessaracoccus sp.J1M15.</title>
        <authorList>
            <person name="Bae J.-W."/>
            <person name="Kim D.-y."/>
        </authorList>
    </citation>
    <scope>NUCLEOTIDE SEQUENCE [LARGE SCALE GENOMIC DNA]</scope>
    <source>
        <strain evidence="2 3">J1M15</strain>
    </source>
</reference>
<dbReference type="CDD" id="cd07344">
    <property type="entry name" value="M48_yhfN_like"/>
    <property type="match status" value="1"/>
</dbReference>
<dbReference type="InterPro" id="IPR002725">
    <property type="entry name" value="YgjP-like_metallopeptidase"/>
</dbReference>
<dbReference type="EMBL" id="CP079216">
    <property type="protein sequence ID" value="QXT61858.1"/>
    <property type="molecule type" value="Genomic_DNA"/>
</dbReference>
<organism evidence="2 3">
    <name type="scientific">Tessaracoccus palaemonis</name>
    <dbReference type="NCBI Taxonomy" id="2829499"/>
    <lineage>
        <taxon>Bacteria</taxon>
        <taxon>Bacillati</taxon>
        <taxon>Actinomycetota</taxon>
        <taxon>Actinomycetes</taxon>
        <taxon>Propionibacteriales</taxon>
        <taxon>Propionibacteriaceae</taxon>
        <taxon>Tessaracoccus</taxon>
    </lineage>
</organism>
<dbReference type="Proteomes" id="UP000824504">
    <property type="component" value="Chromosome"/>
</dbReference>
<keyword evidence="3" id="KW-1185">Reference proteome</keyword>